<gene>
    <name evidence="1" type="ORF">ACEZDG_00825</name>
</gene>
<proteinExistence type="predicted"/>
<comment type="caution">
    <text evidence="1">The sequence shown here is derived from an EMBL/GenBank/DDBJ whole genome shotgun (WGS) entry which is preliminary data.</text>
</comment>
<accession>A0ABV6V266</accession>
<dbReference type="EMBL" id="JBHEZX010000001">
    <property type="protein sequence ID" value="MFC1407817.1"/>
    <property type="molecule type" value="Genomic_DNA"/>
</dbReference>
<evidence type="ECO:0000313" key="1">
    <source>
        <dbReference type="EMBL" id="MFC1407817.1"/>
    </source>
</evidence>
<dbReference type="RefSeq" id="WP_380501075.1">
    <property type="nucleotide sequence ID" value="NZ_JBHEZX010000001.1"/>
</dbReference>
<sequence>MSPVVDGLPLLADPTFWPAHLADLYEGMSPEEFGVDGGDADAMLARLEDKSAWPVFHVPLAGDHRIVVHYNSGEECTTADYFLTHPDWARDLVLASADQDRIGPGLCWPELAAILDAPESAAGVTERHARLLLLLPALGDLGITDEAAAAVVSALQHYGAPQDCQTLARRLLSGHPMWGAAPWHFDPDEHIWICDGDHSPRGSAPQLPAEQRAAWARCLTPSQRGLPCL</sequence>
<keyword evidence="2" id="KW-1185">Reference proteome</keyword>
<evidence type="ECO:0000313" key="2">
    <source>
        <dbReference type="Proteomes" id="UP001592582"/>
    </source>
</evidence>
<name>A0ABV6V266_9ACTN</name>
<organism evidence="1 2">
    <name type="scientific">Streptacidiphilus alkalitolerans</name>
    <dbReference type="NCBI Taxonomy" id="3342712"/>
    <lineage>
        <taxon>Bacteria</taxon>
        <taxon>Bacillati</taxon>
        <taxon>Actinomycetota</taxon>
        <taxon>Actinomycetes</taxon>
        <taxon>Kitasatosporales</taxon>
        <taxon>Streptomycetaceae</taxon>
        <taxon>Streptacidiphilus</taxon>
    </lineage>
</organism>
<dbReference type="Proteomes" id="UP001592582">
    <property type="component" value="Unassembled WGS sequence"/>
</dbReference>
<reference evidence="1 2" key="1">
    <citation type="submission" date="2024-09" db="EMBL/GenBank/DDBJ databases">
        <authorList>
            <person name="Lee S.D."/>
        </authorList>
    </citation>
    <scope>NUCLEOTIDE SEQUENCE [LARGE SCALE GENOMIC DNA]</scope>
    <source>
        <strain evidence="1 2">N1-1</strain>
    </source>
</reference>
<protein>
    <submittedName>
        <fullName evidence="1">Uncharacterized protein</fullName>
    </submittedName>
</protein>